<protein>
    <recommendedName>
        <fullName evidence="5">Cell shape determination protein CcmA</fullName>
    </recommendedName>
</protein>
<evidence type="ECO:0000313" key="3">
    <source>
        <dbReference type="EMBL" id="AMN46146.1"/>
    </source>
</evidence>
<feature type="region of interest" description="Disordered" evidence="2">
    <location>
        <begin position="125"/>
        <end position="150"/>
    </location>
</feature>
<dbReference type="Proteomes" id="UP000070250">
    <property type="component" value="Chromosome"/>
</dbReference>
<dbReference type="InterPro" id="IPR007607">
    <property type="entry name" value="BacA/B"/>
</dbReference>
<organism evidence="3 4">
    <name type="scientific">Steroidobacter denitrificans</name>
    <dbReference type="NCBI Taxonomy" id="465721"/>
    <lineage>
        <taxon>Bacteria</taxon>
        <taxon>Pseudomonadati</taxon>
        <taxon>Pseudomonadota</taxon>
        <taxon>Gammaproteobacteria</taxon>
        <taxon>Steroidobacterales</taxon>
        <taxon>Steroidobacteraceae</taxon>
        <taxon>Steroidobacter</taxon>
    </lineage>
</organism>
<dbReference type="PANTHER" id="PTHR35024:SF4">
    <property type="entry name" value="POLYMER-FORMING CYTOSKELETAL PROTEIN"/>
    <property type="match status" value="1"/>
</dbReference>
<evidence type="ECO:0000313" key="4">
    <source>
        <dbReference type="Proteomes" id="UP000070250"/>
    </source>
</evidence>
<dbReference type="Pfam" id="PF04519">
    <property type="entry name" value="Bactofilin"/>
    <property type="match status" value="1"/>
</dbReference>
<gene>
    <name evidence="3" type="ORF">ACG33_03270</name>
</gene>
<dbReference type="KEGG" id="sdf:ACG33_03270"/>
<evidence type="ECO:0008006" key="5">
    <source>
        <dbReference type="Google" id="ProtNLM"/>
    </source>
</evidence>
<keyword evidence="4" id="KW-1185">Reference proteome</keyword>
<evidence type="ECO:0000256" key="2">
    <source>
        <dbReference type="SAM" id="MobiDB-lite"/>
    </source>
</evidence>
<dbReference type="PANTHER" id="PTHR35024">
    <property type="entry name" value="HYPOTHETICAL CYTOSOLIC PROTEIN"/>
    <property type="match status" value="1"/>
</dbReference>
<comment type="similarity">
    <text evidence="1">Belongs to the bactofilin family.</text>
</comment>
<proteinExistence type="inferred from homology"/>
<dbReference type="RefSeq" id="WP_237392679.1">
    <property type="nucleotide sequence ID" value="NZ_CP011971.1"/>
</dbReference>
<dbReference type="AlphaFoldDB" id="A0A127F6R3"/>
<name>A0A127F6R3_STEDE</name>
<accession>A0A127F6R3</accession>
<sequence length="150" mass="15757">MIFSIFKRNKPKLRRIDTLIGAGTRIIGDVQFNGGFHIDGHVKGNVDAPADSGATLSVSDSGVVEGSVAVPQVILNGIVKGDILAHERVELGGTARVTGNVYYVLIEMEMGAEVNGKLIHEPTLAGPKEPPGDCAGQVSARDCTDTDHPV</sequence>
<dbReference type="EMBL" id="CP011971">
    <property type="protein sequence ID" value="AMN46146.1"/>
    <property type="molecule type" value="Genomic_DNA"/>
</dbReference>
<reference evidence="3 4" key="1">
    <citation type="submission" date="2015-06" db="EMBL/GenBank/DDBJ databases">
        <title>A Comprehensive Approach to Explore the Metabolic and Phylogenetic Diversity of Bacterial Steroid Degradation in the Environment: Testosterone as an Example.</title>
        <authorList>
            <person name="Yang F.-C."/>
            <person name="Chen Y.-L."/>
            <person name="Yu C.-P."/>
            <person name="Tang S.-L."/>
            <person name="Wang P.-H."/>
            <person name="Ismail W."/>
            <person name="Wang C.-H."/>
            <person name="Yang C.-Y."/>
            <person name="Chiang Y.-R."/>
        </authorList>
    </citation>
    <scope>NUCLEOTIDE SEQUENCE [LARGE SCALE GENOMIC DNA]</scope>
    <source>
        <strain evidence="3 4">DSM 18526</strain>
    </source>
</reference>
<evidence type="ECO:0000256" key="1">
    <source>
        <dbReference type="ARBA" id="ARBA00044755"/>
    </source>
</evidence>
<dbReference type="STRING" id="465721.ACG33_03270"/>